<reference evidence="3" key="1">
    <citation type="submission" date="2016-10" db="EMBL/GenBank/DDBJ databases">
        <authorList>
            <person name="Varghese N."/>
            <person name="Submissions S."/>
        </authorList>
    </citation>
    <scope>NUCLEOTIDE SEQUENCE [LARGE SCALE GENOMIC DNA]</scope>
    <source>
        <strain evidence="3">K1</strain>
    </source>
</reference>
<keyword evidence="1" id="KW-0472">Membrane</keyword>
<dbReference type="EMBL" id="FOJQ01000010">
    <property type="protein sequence ID" value="SFA44768.1"/>
    <property type="molecule type" value="Genomic_DNA"/>
</dbReference>
<keyword evidence="1" id="KW-0812">Transmembrane</keyword>
<proteinExistence type="predicted"/>
<accession>A0A1I0SZ20</accession>
<evidence type="ECO:0000313" key="3">
    <source>
        <dbReference type="Proteomes" id="UP000198979"/>
    </source>
</evidence>
<sequence length="290" mass="31952">MKDFPIRFVLTDEAITPSPRLAFIVYLLHQTKLDKRVNELRIPTVRREVHISHSDVIRSMMCLLATGKTDFDHIEAYYHDDIFSASMRIQHVPFSPDPAVATRSAQLACTPPKEGGVRHQVGGEEWKKVKYNQTIKTKGGIFKMIRQFVSIAVTVILVGGILFGIGKGSLANSNQKGIKESGTVTPQSIASKTKTTTIQVGQTVQTLYVTGTFETQYSDVHKRQLFSGVKSISSKASGSGTWIQTGYNAELIDGGRTYVITVSGKYSYNGATYTISTSIEFYCNANHSIG</sequence>
<evidence type="ECO:0000256" key="1">
    <source>
        <dbReference type="SAM" id="Phobius"/>
    </source>
</evidence>
<protein>
    <submittedName>
        <fullName evidence="2">Uncharacterized protein</fullName>
    </submittedName>
</protein>
<keyword evidence="1" id="KW-1133">Transmembrane helix</keyword>
<organism evidence="2 3">
    <name type="scientific">Anoxybacillus pushchinoensis</name>
    <dbReference type="NCBI Taxonomy" id="150248"/>
    <lineage>
        <taxon>Bacteria</taxon>
        <taxon>Bacillati</taxon>
        <taxon>Bacillota</taxon>
        <taxon>Bacilli</taxon>
        <taxon>Bacillales</taxon>
        <taxon>Anoxybacillaceae</taxon>
        <taxon>Anoxybacillus</taxon>
    </lineage>
</organism>
<dbReference type="AlphaFoldDB" id="A0A1I0SZ20"/>
<keyword evidence="3" id="KW-1185">Reference proteome</keyword>
<name>A0A1I0SZ20_9BACL</name>
<evidence type="ECO:0000313" key="2">
    <source>
        <dbReference type="EMBL" id="SFA44768.1"/>
    </source>
</evidence>
<feature type="transmembrane region" description="Helical" evidence="1">
    <location>
        <begin position="148"/>
        <end position="166"/>
    </location>
</feature>
<dbReference type="Proteomes" id="UP000198979">
    <property type="component" value="Unassembled WGS sequence"/>
</dbReference>
<gene>
    <name evidence="2" type="ORF">SAMN05216169_101013</name>
</gene>
<dbReference type="STRING" id="150248.SAMN05216169_101013"/>